<accession>A0A0F7SK18</accession>
<dbReference type="EMBL" id="LN483273">
    <property type="protein sequence ID" value="CDZ98033.1"/>
    <property type="molecule type" value="Genomic_DNA"/>
</dbReference>
<evidence type="ECO:0000313" key="2">
    <source>
        <dbReference type="EMBL" id="CDZ98033.1"/>
    </source>
</evidence>
<protein>
    <submittedName>
        <fullName evidence="2">Uncharacterized protein</fullName>
    </submittedName>
</protein>
<proteinExistence type="predicted"/>
<name>A0A0F7SK18_PHARH</name>
<sequence>MDNLVLLSEVTESNHHPSFFDPQVRRQEGYKLWLSRGEYIPWPASSTSGPSQRDEDEEGGDLVREITRVEKSLDVLKEIAETLPSNPVELRLIQLYGMVEWVLTPCKVIPPDLILDRLLKICWNRGMSLSVRSENVRNLREELEAYVNAKKLEEAEKERKDVILAQQKEKEKEKLGLVAGRAGGWPGLRAFLPVLTLGSGSGKGKARARTYETHDVYKAIDDKDIMTLMAIRDINFGLLLTKSPGVGSVFPIVYAMRCGPKWEDVTILLVGALSRWVNHLDDTEEPSVDQKNIIKTLRINLKAAIDFGLQSHQTNLISSYLQVLIMSEGEKFLSKSMSDISLALRAGPPERPVELAGEMVRKFATKDLRGVDGLSAVEDYIANATADLIILSLHSLLIPSDPLPTYAFARDIRLLQLFTDSTDRHPSFNRMGSPRLRRTAGVVRDVWGNGKESFQSRVKTLKGLIDGENGLK</sequence>
<dbReference type="AlphaFoldDB" id="A0A0F7SK18"/>
<keyword evidence="1" id="KW-0175">Coiled coil</keyword>
<organism evidence="2">
    <name type="scientific">Phaffia rhodozyma</name>
    <name type="common">Yeast</name>
    <name type="synonym">Xanthophyllomyces dendrorhous</name>
    <dbReference type="NCBI Taxonomy" id="264483"/>
    <lineage>
        <taxon>Eukaryota</taxon>
        <taxon>Fungi</taxon>
        <taxon>Dikarya</taxon>
        <taxon>Basidiomycota</taxon>
        <taxon>Agaricomycotina</taxon>
        <taxon>Tremellomycetes</taxon>
        <taxon>Cystofilobasidiales</taxon>
        <taxon>Mrakiaceae</taxon>
        <taxon>Phaffia</taxon>
    </lineage>
</organism>
<evidence type="ECO:0000256" key="1">
    <source>
        <dbReference type="SAM" id="Coils"/>
    </source>
</evidence>
<reference evidence="2" key="1">
    <citation type="submission" date="2014-08" db="EMBL/GenBank/DDBJ databases">
        <authorList>
            <person name="Sharma Rahul"/>
            <person name="Thines Marco"/>
        </authorList>
    </citation>
    <scope>NUCLEOTIDE SEQUENCE</scope>
</reference>
<feature type="coiled-coil region" evidence="1">
    <location>
        <begin position="136"/>
        <end position="172"/>
    </location>
</feature>